<evidence type="ECO:0000313" key="7">
    <source>
        <dbReference type="EMBL" id="NDK56399.1"/>
    </source>
</evidence>
<dbReference type="Proteomes" id="UP000478546">
    <property type="component" value="Unassembled WGS sequence"/>
</dbReference>
<dbReference type="InterPro" id="IPR036465">
    <property type="entry name" value="vWFA_dom_sf"/>
</dbReference>
<organism evidence="7 8">
    <name type="scientific">Pontibacter fetidus</name>
    <dbReference type="NCBI Taxonomy" id="2700082"/>
    <lineage>
        <taxon>Bacteria</taxon>
        <taxon>Pseudomonadati</taxon>
        <taxon>Bacteroidota</taxon>
        <taxon>Cytophagia</taxon>
        <taxon>Cytophagales</taxon>
        <taxon>Hymenobacteraceae</taxon>
        <taxon>Pontibacter</taxon>
    </lineage>
</organism>
<accession>A0A6B2GZJ0</accession>
<evidence type="ECO:0000256" key="4">
    <source>
        <dbReference type="ARBA" id="ARBA00023136"/>
    </source>
</evidence>
<name>A0A6B2GZJ0_9BACT</name>
<evidence type="ECO:0000256" key="1">
    <source>
        <dbReference type="ARBA" id="ARBA00022475"/>
    </source>
</evidence>
<evidence type="ECO:0000259" key="6">
    <source>
        <dbReference type="PROSITE" id="PS50234"/>
    </source>
</evidence>
<dbReference type="SMART" id="SM00327">
    <property type="entry name" value="VWA"/>
    <property type="match status" value="1"/>
</dbReference>
<keyword evidence="4 5" id="KW-0472">Membrane</keyword>
<gene>
    <name evidence="7" type="ORF">GWO68_10750</name>
</gene>
<dbReference type="PANTHER" id="PTHR22550">
    <property type="entry name" value="SPORE GERMINATION PROTEIN"/>
    <property type="match status" value="1"/>
</dbReference>
<proteinExistence type="predicted"/>
<sequence>MLKITDDMLDWLSLEWFSLSTLRSFDWVFPLVLYALPVVPLLFLLKWLFTLNTRNKLNVAMFDGKLQWQWTSLLRFIPDLLFILFVMLVLVALARPQRINEQVEQTAEGIDIILALDVSGSMELQDIKPNRLDAAKEVALDFINGRVQDRIGLVVFAGDAYSLAPLTTDYQLLRESINSIGFKMIENDGTAIGSALAVATNRMRDSEAKSKVVILISDGENTAGSLDPQMAAQLATGFNIKLYSIGIGKDGQVPYAVDDQGKTLFVDTKLDESSLRDVAEISNGQFFRADSKDALQQVFKSINRLEKTEVSEKRFRDTKDYYQVYLKWALLLLLCWMLLKNTFVTNVLED</sequence>
<dbReference type="AlphaFoldDB" id="A0A6B2GZJ0"/>
<evidence type="ECO:0000256" key="5">
    <source>
        <dbReference type="SAM" id="Phobius"/>
    </source>
</evidence>
<dbReference type="SUPFAM" id="SSF53300">
    <property type="entry name" value="vWA-like"/>
    <property type="match status" value="1"/>
</dbReference>
<keyword evidence="2 5" id="KW-0812">Transmembrane</keyword>
<feature type="domain" description="VWFA" evidence="6">
    <location>
        <begin position="111"/>
        <end position="302"/>
    </location>
</feature>
<feature type="transmembrane region" description="Helical" evidence="5">
    <location>
        <begin position="69"/>
        <end position="93"/>
    </location>
</feature>
<dbReference type="InterPro" id="IPR002035">
    <property type="entry name" value="VWF_A"/>
</dbReference>
<dbReference type="InterPro" id="IPR050768">
    <property type="entry name" value="UPF0353/GerABKA_families"/>
</dbReference>
<dbReference type="CDD" id="cd01467">
    <property type="entry name" value="vWA_BatA_type"/>
    <property type="match status" value="1"/>
</dbReference>
<dbReference type="InterPro" id="IPR033881">
    <property type="entry name" value="vWA_BatA_type"/>
</dbReference>
<dbReference type="RefSeq" id="WP_162346457.1">
    <property type="nucleotide sequence ID" value="NZ_JAAEAA010000012.1"/>
</dbReference>
<dbReference type="Gene3D" id="3.40.50.410">
    <property type="entry name" value="von Willebrand factor, type A domain"/>
    <property type="match status" value="1"/>
</dbReference>
<protein>
    <submittedName>
        <fullName evidence="7">VWA domain-containing protein</fullName>
    </submittedName>
</protein>
<dbReference type="EMBL" id="JAAEAA010000012">
    <property type="protein sequence ID" value="NDK56399.1"/>
    <property type="molecule type" value="Genomic_DNA"/>
</dbReference>
<dbReference type="PROSITE" id="PS50234">
    <property type="entry name" value="VWFA"/>
    <property type="match status" value="1"/>
</dbReference>
<keyword evidence="8" id="KW-1185">Reference proteome</keyword>
<evidence type="ECO:0000256" key="2">
    <source>
        <dbReference type="ARBA" id="ARBA00022692"/>
    </source>
</evidence>
<evidence type="ECO:0000256" key="3">
    <source>
        <dbReference type="ARBA" id="ARBA00022989"/>
    </source>
</evidence>
<keyword evidence="3 5" id="KW-1133">Transmembrane helix</keyword>
<feature type="transmembrane region" description="Helical" evidence="5">
    <location>
        <begin position="27"/>
        <end position="49"/>
    </location>
</feature>
<keyword evidence="1" id="KW-1003">Cell membrane</keyword>
<reference evidence="7 8" key="1">
    <citation type="submission" date="2020-01" db="EMBL/GenBank/DDBJ databases">
        <authorList>
            <person name="Kim M.K."/>
        </authorList>
    </citation>
    <scope>NUCLEOTIDE SEQUENCE [LARGE SCALE GENOMIC DNA]</scope>
    <source>
        <strain evidence="7 8">BT213</strain>
    </source>
</reference>
<dbReference type="PANTHER" id="PTHR22550:SF5">
    <property type="entry name" value="LEUCINE ZIPPER PROTEIN 4"/>
    <property type="match status" value="1"/>
</dbReference>
<evidence type="ECO:0000313" key="8">
    <source>
        <dbReference type="Proteomes" id="UP000478546"/>
    </source>
</evidence>
<dbReference type="Pfam" id="PF00092">
    <property type="entry name" value="VWA"/>
    <property type="match status" value="1"/>
</dbReference>
<comment type="caution">
    <text evidence="7">The sequence shown here is derived from an EMBL/GenBank/DDBJ whole genome shotgun (WGS) entry which is preliminary data.</text>
</comment>